<sequence>MNTTTPTPAPLDLWRSPHGRLMLRLEGGAEPVAVTPVRAFPIAAPLEGLSLVGPDGHELAWVPRLDALPAAARALIEEEFAAREFVPTITRIRSVSSFSTPSTWEVDTDRGAAQLVLKGEEDIRRLAGRTKLLIAASDGLQFHVPDVTALDRASRKLLERFL</sequence>
<dbReference type="Proteomes" id="UP000216225">
    <property type="component" value="Unassembled WGS sequence"/>
</dbReference>
<reference evidence="2 3" key="1">
    <citation type="submission" date="2018-09" db="EMBL/GenBank/DDBJ databases">
        <title>Genome comparison of Alicycliphilus sp. BQ1, a polyurethanolytic bacterium, with its closest phylogenetic relatives Alicycliphilus denitrificans BC and K601, unable to attack polyurethane.</title>
        <authorList>
            <person name="Loza-Tavera H."/>
            <person name="Lozano L."/>
            <person name="Cevallos M."/>
            <person name="Maya-Lucas O."/>
            <person name="Garcia-Mena J."/>
            <person name="Hernandez J."/>
        </authorList>
    </citation>
    <scope>NUCLEOTIDE SEQUENCE [LARGE SCALE GENOMIC DNA]</scope>
    <source>
        <strain evidence="2 3">BQ1</strain>
    </source>
</reference>
<evidence type="ECO:0000313" key="2">
    <source>
        <dbReference type="EMBL" id="RKJ98443.1"/>
    </source>
</evidence>
<proteinExistence type="predicted"/>
<comment type="caution">
    <text evidence="2">The sequence shown here is derived from an EMBL/GenBank/DDBJ whole genome shotgun (WGS) entry which is preliminary data.</text>
</comment>
<accession>A0A420KEW9</accession>
<dbReference type="EMBL" id="NKDB02000001">
    <property type="protein sequence ID" value="RKJ98443.1"/>
    <property type="molecule type" value="Genomic_DNA"/>
</dbReference>
<protein>
    <submittedName>
        <fullName evidence="2">DUF1854 domain-containing protein</fullName>
    </submittedName>
</protein>
<dbReference type="Pfam" id="PF08909">
    <property type="entry name" value="DUF1854"/>
    <property type="match status" value="1"/>
</dbReference>
<dbReference type="RefSeq" id="WP_094436926.1">
    <property type="nucleotide sequence ID" value="NZ_NKDB02000001.1"/>
</dbReference>
<dbReference type="AlphaFoldDB" id="A0A420KEW9"/>
<dbReference type="InterPro" id="IPR015005">
    <property type="entry name" value="DUF1854"/>
</dbReference>
<evidence type="ECO:0000313" key="3">
    <source>
        <dbReference type="Proteomes" id="UP000216225"/>
    </source>
</evidence>
<feature type="domain" description="DUF1854" evidence="1">
    <location>
        <begin position="33"/>
        <end position="161"/>
    </location>
</feature>
<gene>
    <name evidence="2" type="ORF">CE154_001350</name>
</gene>
<evidence type="ECO:0000259" key="1">
    <source>
        <dbReference type="Pfam" id="PF08909"/>
    </source>
</evidence>
<name>A0A420KEW9_9BURK</name>
<organism evidence="2 3">
    <name type="scientific">Alicycliphilus denitrificans</name>
    <dbReference type="NCBI Taxonomy" id="179636"/>
    <lineage>
        <taxon>Bacteria</taxon>
        <taxon>Pseudomonadati</taxon>
        <taxon>Pseudomonadota</taxon>
        <taxon>Betaproteobacteria</taxon>
        <taxon>Burkholderiales</taxon>
        <taxon>Comamonadaceae</taxon>
        <taxon>Alicycliphilus</taxon>
    </lineage>
</organism>